<dbReference type="RefSeq" id="WP_307592979.1">
    <property type="nucleotide sequence ID" value="NZ_CAXUSR020000001.1"/>
</dbReference>
<gene>
    <name evidence="1" type="ORF">J2W39_001313</name>
</gene>
<protein>
    <submittedName>
        <fullName evidence="1">Uncharacterized protein</fullName>
    </submittedName>
</protein>
<proteinExistence type="predicted"/>
<evidence type="ECO:0000313" key="2">
    <source>
        <dbReference type="Proteomes" id="UP001224845"/>
    </source>
</evidence>
<dbReference type="Proteomes" id="UP001224845">
    <property type="component" value="Unassembled WGS sequence"/>
</dbReference>
<sequence>MGRLFAVLAAPDARPAARAWLICHAGKCFRLTKWPPPPRADIELWPQPGTMVPAAAGLAGAVLVASHPQDTHNVSCTLVLKDDAGRFEADAFACLAG</sequence>
<accession>A0AAW8EAW9</accession>
<name>A0AAW8EAW9_VARPD</name>
<comment type="caution">
    <text evidence="1">The sequence shown here is derived from an EMBL/GenBank/DDBJ whole genome shotgun (WGS) entry which is preliminary data.</text>
</comment>
<dbReference type="AlphaFoldDB" id="A0AAW8EAW9"/>
<reference evidence="1" key="1">
    <citation type="submission" date="2023-07" db="EMBL/GenBank/DDBJ databases">
        <title>Sorghum-associated microbial communities from plants grown in Nebraska, USA.</title>
        <authorList>
            <person name="Schachtman D."/>
        </authorList>
    </citation>
    <scope>NUCLEOTIDE SEQUENCE</scope>
    <source>
        <strain evidence="1">DS3315</strain>
    </source>
</reference>
<dbReference type="EMBL" id="JAUSRV010000003">
    <property type="protein sequence ID" value="MDP9970083.1"/>
    <property type="molecule type" value="Genomic_DNA"/>
</dbReference>
<evidence type="ECO:0000313" key="1">
    <source>
        <dbReference type="EMBL" id="MDP9970083.1"/>
    </source>
</evidence>
<organism evidence="1 2">
    <name type="scientific">Variovorax paradoxus</name>
    <dbReference type="NCBI Taxonomy" id="34073"/>
    <lineage>
        <taxon>Bacteria</taxon>
        <taxon>Pseudomonadati</taxon>
        <taxon>Pseudomonadota</taxon>
        <taxon>Betaproteobacteria</taxon>
        <taxon>Burkholderiales</taxon>
        <taxon>Comamonadaceae</taxon>
        <taxon>Variovorax</taxon>
    </lineage>
</organism>